<evidence type="ECO:0000256" key="1">
    <source>
        <dbReference type="ARBA" id="ARBA00022614"/>
    </source>
</evidence>
<evidence type="ECO:0000256" key="3">
    <source>
        <dbReference type="ARBA" id="ARBA00022737"/>
    </source>
</evidence>
<dbReference type="PANTHER" id="PTHR45712">
    <property type="entry name" value="AGAP008170-PA"/>
    <property type="match status" value="1"/>
</dbReference>
<dbReference type="InterPro" id="IPR050333">
    <property type="entry name" value="SLRP"/>
</dbReference>
<proteinExistence type="predicted"/>
<name>A0ABQ9VM73_SAGOE</name>
<organism evidence="5 6">
    <name type="scientific">Saguinus oedipus</name>
    <name type="common">Cotton-top tamarin</name>
    <name type="synonym">Oedipomidas oedipus</name>
    <dbReference type="NCBI Taxonomy" id="9490"/>
    <lineage>
        <taxon>Eukaryota</taxon>
        <taxon>Metazoa</taxon>
        <taxon>Chordata</taxon>
        <taxon>Craniata</taxon>
        <taxon>Vertebrata</taxon>
        <taxon>Euteleostomi</taxon>
        <taxon>Mammalia</taxon>
        <taxon>Eutheria</taxon>
        <taxon>Euarchontoglires</taxon>
        <taxon>Primates</taxon>
        <taxon>Haplorrhini</taxon>
        <taxon>Platyrrhini</taxon>
        <taxon>Cebidae</taxon>
        <taxon>Callitrichinae</taxon>
        <taxon>Saguinus</taxon>
    </lineage>
</organism>
<protein>
    <submittedName>
        <fullName evidence="5">Slit 1 protein</fullName>
    </submittedName>
</protein>
<dbReference type="EMBL" id="JASSZA010000006">
    <property type="protein sequence ID" value="KAK2109387.1"/>
    <property type="molecule type" value="Genomic_DNA"/>
</dbReference>
<dbReference type="SMART" id="SM00013">
    <property type="entry name" value="LRRNT"/>
    <property type="match status" value="1"/>
</dbReference>
<evidence type="ECO:0000313" key="5">
    <source>
        <dbReference type="EMBL" id="KAK2109387.1"/>
    </source>
</evidence>
<feature type="domain" description="LRRNT" evidence="4">
    <location>
        <begin position="15"/>
        <end position="47"/>
    </location>
</feature>
<sequence length="246" mass="27941">MEDHQLTSECNIYVVCPHKCSCEASMVACSSLNLTKISQRIPQSMDELQLNNNEIFILEATGMFKKLTHLKKINLNNKLSEIENGAFEGAASVNEMHLTANQLEFIWSSMFWGLDGLRTQMLQNKGISCIHNDSFTGLCNVRLLLLYDNQITTVSPGAFNTLQSVSMLNLLAKHFNCNCQLVWLRDWLWKFKIVMGNPHCQNPDFLGQIPLQNVAFPDFRASDYPKPQTWGVKERKGHSLCQKGKV</sequence>
<evidence type="ECO:0000259" key="4">
    <source>
        <dbReference type="SMART" id="SM00013"/>
    </source>
</evidence>
<reference evidence="5 6" key="1">
    <citation type="submission" date="2023-05" db="EMBL/GenBank/DDBJ databases">
        <title>B98-5 Cell Line De Novo Hybrid Assembly: An Optical Mapping Approach.</title>
        <authorList>
            <person name="Kananen K."/>
            <person name="Auerbach J.A."/>
            <person name="Kautto E."/>
            <person name="Blachly J.S."/>
        </authorList>
    </citation>
    <scope>NUCLEOTIDE SEQUENCE [LARGE SCALE GENOMIC DNA]</scope>
    <source>
        <strain evidence="5">B95-8</strain>
        <tissue evidence="5">Cell line</tissue>
    </source>
</reference>
<dbReference type="InterPro" id="IPR003591">
    <property type="entry name" value="Leu-rich_rpt_typical-subtyp"/>
</dbReference>
<dbReference type="InterPro" id="IPR000372">
    <property type="entry name" value="LRRNT"/>
</dbReference>
<dbReference type="PANTHER" id="PTHR45712:SF22">
    <property type="entry name" value="INSULIN-LIKE GROWTH FACTOR-BINDING PROTEIN COMPLEX ACID LABILE SUBUNIT"/>
    <property type="match status" value="1"/>
</dbReference>
<keyword evidence="1" id="KW-0433">Leucine-rich repeat</keyword>
<dbReference type="InterPro" id="IPR032675">
    <property type="entry name" value="LRR_dom_sf"/>
</dbReference>
<evidence type="ECO:0000256" key="2">
    <source>
        <dbReference type="ARBA" id="ARBA00022729"/>
    </source>
</evidence>
<evidence type="ECO:0000313" key="6">
    <source>
        <dbReference type="Proteomes" id="UP001266305"/>
    </source>
</evidence>
<dbReference type="Gene3D" id="3.80.10.10">
    <property type="entry name" value="Ribonuclease Inhibitor"/>
    <property type="match status" value="1"/>
</dbReference>
<dbReference type="SMART" id="SM00369">
    <property type="entry name" value="LRR_TYP"/>
    <property type="match status" value="2"/>
</dbReference>
<gene>
    <name evidence="5" type="primary">SLIT1_4</name>
    <name evidence="5" type="ORF">P7K49_014552</name>
</gene>
<keyword evidence="6" id="KW-1185">Reference proteome</keyword>
<dbReference type="SUPFAM" id="SSF52058">
    <property type="entry name" value="L domain-like"/>
    <property type="match status" value="1"/>
</dbReference>
<dbReference type="Pfam" id="PF13306">
    <property type="entry name" value="LRR_5"/>
    <property type="match status" value="1"/>
</dbReference>
<keyword evidence="2" id="KW-0732">Signal</keyword>
<accession>A0ABQ9VM73</accession>
<dbReference type="InterPro" id="IPR026906">
    <property type="entry name" value="LRR_5"/>
</dbReference>
<dbReference type="Proteomes" id="UP001266305">
    <property type="component" value="Unassembled WGS sequence"/>
</dbReference>
<comment type="caution">
    <text evidence="5">The sequence shown here is derived from an EMBL/GenBank/DDBJ whole genome shotgun (WGS) entry which is preliminary data.</text>
</comment>
<keyword evidence="3" id="KW-0677">Repeat</keyword>